<feature type="compositionally biased region" description="Basic and acidic residues" evidence="1">
    <location>
        <begin position="178"/>
        <end position="195"/>
    </location>
</feature>
<feature type="region of interest" description="Disordered" evidence="1">
    <location>
        <begin position="174"/>
        <end position="195"/>
    </location>
</feature>
<accession>A0A6A6TYJ9</accession>
<gene>
    <name evidence="3" type="ORF">BT63DRAFT_429883</name>
</gene>
<evidence type="ECO:0000256" key="2">
    <source>
        <dbReference type="SAM" id="SignalP"/>
    </source>
</evidence>
<name>A0A6A6TYJ9_9PEZI</name>
<evidence type="ECO:0000256" key="1">
    <source>
        <dbReference type="SAM" id="MobiDB-lite"/>
    </source>
</evidence>
<dbReference type="EMBL" id="MU004243">
    <property type="protein sequence ID" value="KAF2664401.1"/>
    <property type="molecule type" value="Genomic_DNA"/>
</dbReference>
<keyword evidence="2" id="KW-0732">Signal</keyword>
<dbReference type="Proteomes" id="UP000799302">
    <property type="component" value="Unassembled WGS sequence"/>
</dbReference>
<feature type="chain" id="PRO_5025480402" evidence="2">
    <location>
        <begin position="20"/>
        <end position="509"/>
    </location>
</feature>
<dbReference type="AlphaFoldDB" id="A0A6A6TYJ9"/>
<evidence type="ECO:0000313" key="4">
    <source>
        <dbReference type="Proteomes" id="UP000799302"/>
    </source>
</evidence>
<sequence>MKSLTFLAFHVMLLAAVQANPVPEPIQEGDPSVEAATECNGVKCGLFAKESFCCPGAICSNNWYGTCATLTKRTNSLGTTDWINKDPWWFWSHGTQISKPQDKGIEADHIDGEGKSKVARAEILEDKAPACNALWTPCRRDAECCQNLLCRTAPKGWSSPGICVIDHNLIPPDDSDESFTRESNQETQNTHDKVTRSEFTSIKAPTCLGLYDVCYQTAGAEDCCAPLSCGYSRGATSGICRDPFARRGVRLSEKDERDFEVLDAEVTRAESPQVEEDPNCVREGGPCKTYECCNTLTCDTSRGPIGTCGFNFPKERTPIVDSATSKVEESYKGNGDALDRAPGVKSPSCSGLGAACSGSDCCEGLICSTTVQTLDDFAGPIGICRFFAKSFGGSVQASIEKVAPDSNDNIDAASTKITQKPEKRGIIKGLMLHNENEISKDTKDETIQAIIPEIPRAEAQTCAGVGVVCRQGDCCKFLTCFITDSSSQIGVCAFLEEDEEAVVKVLAAS</sequence>
<feature type="signal peptide" evidence="2">
    <location>
        <begin position="1"/>
        <end position="19"/>
    </location>
</feature>
<reference evidence="3" key="1">
    <citation type="journal article" date="2020" name="Stud. Mycol.">
        <title>101 Dothideomycetes genomes: a test case for predicting lifestyles and emergence of pathogens.</title>
        <authorList>
            <person name="Haridas S."/>
            <person name="Albert R."/>
            <person name="Binder M."/>
            <person name="Bloem J."/>
            <person name="Labutti K."/>
            <person name="Salamov A."/>
            <person name="Andreopoulos B."/>
            <person name="Baker S."/>
            <person name="Barry K."/>
            <person name="Bills G."/>
            <person name="Bluhm B."/>
            <person name="Cannon C."/>
            <person name="Castanera R."/>
            <person name="Culley D."/>
            <person name="Daum C."/>
            <person name="Ezra D."/>
            <person name="Gonzalez J."/>
            <person name="Henrissat B."/>
            <person name="Kuo A."/>
            <person name="Liang C."/>
            <person name="Lipzen A."/>
            <person name="Lutzoni F."/>
            <person name="Magnuson J."/>
            <person name="Mondo S."/>
            <person name="Nolan M."/>
            <person name="Ohm R."/>
            <person name="Pangilinan J."/>
            <person name="Park H.-J."/>
            <person name="Ramirez L."/>
            <person name="Alfaro M."/>
            <person name="Sun H."/>
            <person name="Tritt A."/>
            <person name="Yoshinaga Y."/>
            <person name="Zwiers L.-H."/>
            <person name="Turgeon B."/>
            <person name="Goodwin S."/>
            <person name="Spatafora J."/>
            <person name="Crous P."/>
            <person name="Grigoriev I."/>
        </authorList>
    </citation>
    <scope>NUCLEOTIDE SEQUENCE</scope>
    <source>
        <strain evidence="3">CBS 115976</strain>
    </source>
</reference>
<proteinExistence type="predicted"/>
<organism evidence="3 4">
    <name type="scientific">Microthyrium microscopicum</name>
    <dbReference type="NCBI Taxonomy" id="703497"/>
    <lineage>
        <taxon>Eukaryota</taxon>
        <taxon>Fungi</taxon>
        <taxon>Dikarya</taxon>
        <taxon>Ascomycota</taxon>
        <taxon>Pezizomycotina</taxon>
        <taxon>Dothideomycetes</taxon>
        <taxon>Dothideomycetes incertae sedis</taxon>
        <taxon>Microthyriales</taxon>
        <taxon>Microthyriaceae</taxon>
        <taxon>Microthyrium</taxon>
    </lineage>
</organism>
<protein>
    <submittedName>
        <fullName evidence="3">Uncharacterized protein</fullName>
    </submittedName>
</protein>
<evidence type="ECO:0000313" key="3">
    <source>
        <dbReference type="EMBL" id="KAF2664401.1"/>
    </source>
</evidence>
<keyword evidence="4" id="KW-1185">Reference proteome</keyword>